<dbReference type="AlphaFoldDB" id="A0A967KEE1"/>
<protein>
    <submittedName>
        <fullName evidence="3">Class GN sortase</fullName>
        <ecNumber evidence="3">3.4.22.-</ecNumber>
    </submittedName>
</protein>
<feature type="compositionally biased region" description="Gly residues" evidence="2">
    <location>
        <begin position="210"/>
        <end position="221"/>
    </location>
</feature>
<dbReference type="EMBL" id="JAAQPH010000028">
    <property type="protein sequence ID" value="NIA71894.1"/>
    <property type="molecule type" value="Genomic_DNA"/>
</dbReference>
<evidence type="ECO:0000313" key="3">
    <source>
        <dbReference type="EMBL" id="NIA71894.1"/>
    </source>
</evidence>
<gene>
    <name evidence="3" type="ORF">HBA54_25170</name>
</gene>
<accession>A0A967KEE1</accession>
<dbReference type="InterPro" id="IPR005754">
    <property type="entry name" value="Sortase"/>
</dbReference>
<dbReference type="Gene3D" id="2.40.260.10">
    <property type="entry name" value="Sortase"/>
    <property type="match status" value="1"/>
</dbReference>
<feature type="region of interest" description="Disordered" evidence="2">
    <location>
        <begin position="201"/>
        <end position="221"/>
    </location>
</feature>
<organism evidence="3 4">
    <name type="scientific">Pelagibius litoralis</name>
    <dbReference type="NCBI Taxonomy" id="374515"/>
    <lineage>
        <taxon>Bacteria</taxon>
        <taxon>Pseudomonadati</taxon>
        <taxon>Pseudomonadota</taxon>
        <taxon>Alphaproteobacteria</taxon>
        <taxon>Rhodospirillales</taxon>
        <taxon>Rhodovibrionaceae</taxon>
        <taxon>Pelagibius</taxon>
    </lineage>
</organism>
<evidence type="ECO:0000256" key="1">
    <source>
        <dbReference type="ARBA" id="ARBA00022801"/>
    </source>
</evidence>
<proteinExistence type="predicted"/>
<dbReference type="GO" id="GO:0016787">
    <property type="term" value="F:hydrolase activity"/>
    <property type="evidence" value="ECO:0007669"/>
    <property type="project" value="UniProtKB-KW"/>
</dbReference>
<dbReference type="InterPro" id="IPR041999">
    <property type="entry name" value="Sortase_D_1"/>
</dbReference>
<dbReference type="Proteomes" id="UP000761264">
    <property type="component" value="Unassembled WGS sequence"/>
</dbReference>
<dbReference type="CDD" id="cd05828">
    <property type="entry name" value="Sortase_D_1"/>
    <property type="match status" value="1"/>
</dbReference>
<dbReference type="NCBIfam" id="TIGR03784">
    <property type="entry name" value="marine_sortase"/>
    <property type="match status" value="1"/>
</dbReference>
<sequence length="221" mass="23584">MTGNRLLLGVALLFLGLGLWQLGGAGLIQGKAWLAQRLLDRAWADTLAGADAVKPWPWADTWPVARLQVAALDIDLFVLAGASGRSLAFGPGQVEGTEALNHNIMGGHRDTHFAFLQHLEEGHRFRLQDRSGAWQSYVVRGQAILDVRQEVIARPGRERQLLTLVTCYPFDAITPGGPLRYAVTAEAIPGEAVAVADEHGPLGDEISLGEDGGAPLPGGTT</sequence>
<reference evidence="3" key="1">
    <citation type="submission" date="2020-03" db="EMBL/GenBank/DDBJ databases">
        <title>Genome of Pelagibius litoralis DSM 21314T.</title>
        <authorList>
            <person name="Wang G."/>
        </authorList>
    </citation>
    <scope>NUCLEOTIDE SEQUENCE</scope>
    <source>
        <strain evidence="3">DSM 21314</strain>
    </source>
</reference>
<evidence type="ECO:0000313" key="4">
    <source>
        <dbReference type="Proteomes" id="UP000761264"/>
    </source>
</evidence>
<dbReference type="SUPFAM" id="SSF63817">
    <property type="entry name" value="Sortase"/>
    <property type="match status" value="1"/>
</dbReference>
<keyword evidence="4" id="KW-1185">Reference proteome</keyword>
<dbReference type="Pfam" id="PF04203">
    <property type="entry name" value="Sortase"/>
    <property type="match status" value="1"/>
</dbReference>
<dbReference type="InterPro" id="IPR022445">
    <property type="entry name" value="Sortase_proteobact_type"/>
</dbReference>
<dbReference type="EC" id="3.4.22.-" evidence="3"/>
<comment type="caution">
    <text evidence="3">The sequence shown here is derived from an EMBL/GenBank/DDBJ whole genome shotgun (WGS) entry which is preliminary data.</text>
</comment>
<evidence type="ECO:0000256" key="2">
    <source>
        <dbReference type="SAM" id="MobiDB-lite"/>
    </source>
</evidence>
<dbReference type="InterPro" id="IPR023365">
    <property type="entry name" value="Sortase_dom-sf"/>
</dbReference>
<name>A0A967KEE1_9PROT</name>
<keyword evidence="1 3" id="KW-0378">Hydrolase</keyword>